<gene>
    <name evidence="2" type="ORF">IAD31_04915</name>
</gene>
<feature type="transmembrane region" description="Helical" evidence="1">
    <location>
        <begin position="205"/>
        <end position="223"/>
    </location>
</feature>
<keyword evidence="1" id="KW-0812">Transmembrane</keyword>
<dbReference type="EMBL" id="DVFO01000048">
    <property type="protein sequence ID" value="HIQ60918.1"/>
    <property type="molecule type" value="Genomic_DNA"/>
</dbReference>
<keyword evidence="1" id="KW-1133">Transmembrane helix</keyword>
<dbReference type="AlphaFoldDB" id="A0A9D1CH44"/>
<proteinExistence type="predicted"/>
<organism evidence="2 3">
    <name type="scientific">Candidatus Enterenecus faecium</name>
    <dbReference type="NCBI Taxonomy" id="2840780"/>
    <lineage>
        <taxon>Bacteria</taxon>
        <taxon>Bacillati</taxon>
        <taxon>Bacillota</taxon>
        <taxon>Clostridia</taxon>
        <taxon>Eubacteriales</taxon>
        <taxon>Candidatus Enterenecus</taxon>
    </lineage>
</organism>
<evidence type="ECO:0000313" key="2">
    <source>
        <dbReference type="EMBL" id="HIQ60918.1"/>
    </source>
</evidence>
<reference evidence="2" key="2">
    <citation type="journal article" date="2021" name="PeerJ">
        <title>Extensive microbial diversity within the chicken gut microbiome revealed by metagenomics and culture.</title>
        <authorList>
            <person name="Gilroy R."/>
            <person name="Ravi A."/>
            <person name="Getino M."/>
            <person name="Pursley I."/>
            <person name="Horton D.L."/>
            <person name="Alikhan N.F."/>
            <person name="Baker D."/>
            <person name="Gharbi K."/>
            <person name="Hall N."/>
            <person name="Watson M."/>
            <person name="Adriaenssens E.M."/>
            <person name="Foster-Nyarko E."/>
            <person name="Jarju S."/>
            <person name="Secka A."/>
            <person name="Antonio M."/>
            <person name="Oren A."/>
            <person name="Chaudhuri R.R."/>
            <person name="La Ragione R."/>
            <person name="Hildebrand F."/>
            <person name="Pallen M.J."/>
        </authorList>
    </citation>
    <scope>NUCLEOTIDE SEQUENCE</scope>
    <source>
        <strain evidence="2">ChiGjej2B2-12916</strain>
    </source>
</reference>
<reference evidence="2" key="1">
    <citation type="submission" date="2020-10" db="EMBL/GenBank/DDBJ databases">
        <authorList>
            <person name="Gilroy R."/>
        </authorList>
    </citation>
    <scope>NUCLEOTIDE SEQUENCE</scope>
    <source>
        <strain evidence="2">ChiGjej2B2-12916</strain>
    </source>
</reference>
<feature type="transmembrane region" description="Helical" evidence="1">
    <location>
        <begin position="270"/>
        <end position="295"/>
    </location>
</feature>
<feature type="transmembrane region" description="Helical" evidence="1">
    <location>
        <begin position="235"/>
        <end position="258"/>
    </location>
</feature>
<feature type="transmembrane region" description="Helical" evidence="1">
    <location>
        <begin position="160"/>
        <end position="184"/>
    </location>
</feature>
<dbReference type="Pfam" id="PF11193">
    <property type="entry name" value="DUF2812"/>
    <property type="match status" value="1"/>
</dbReference>
<sequence length="449" mass="50930">MRQTKRRMELLSFYDHTGIERHLTRMARKGWKVEKINNYFWTYRRIEPQELQVAVTYFPKASDFDPFPSGEQQTLIDYCGETGWELACTWFQMQVFYSDRENPTPIHTEPELEVDIIHQACKANYLRVLWFLLVLGLIGSVLYASSLISDTLRMLASPEGLLIGVCGLILFLIGGVELVAYYTWRHWAKRAAQQGLFLDTPSTKKFQIAMMVVLVAALAWWGVNLVLAGNPVMAWVVLFATVGYVLLIAMTLGVKRLLKEVGVSTGVNRGLTLLACAVFAFVIMGGAVKFGVYLATGAEDPEELPFYVETPLYMTDLVGEQEVFFSNATSSDQSLLLQRLKVEQFPWGREDETPQMTYERYTVSVPALYSFCVGQMKRQMLIKAYWDGEMVPMDATPWGAEEAYRLVAKDGTQRNTFLLCRGNILVSVELSWEPTAEQMALVGERLLNS</sequence>
<feature type="transmembrane region" description="Helical" evidence="1">
    <location>
        <begin position="128"/>
        <end position="148"/>
    </location>
</feature>
<evidence type="ECO:0000256" key="1">
    <source>
        <dbReference type="SAM" id="Phobius"/>
    </source>
</evidence>
<keyword evidence="1" id="KW-0472">Membrane</keyword>
<comment type="caution">
    <text evidence="2">The sequence shown here is derived from an EMBL/GenBank/DDBJ whole genome shotgun (WGS) entry which is preliminary data.</text>
</comment>
<protein>
    <submittedName>
        <fullName evidence="2">DUF2812 domain-containing protein</fullName>
    </submittedName>
</protein>
<dbReference type="Proteomes" id="UP000886879">
    <property type="component" value="Unassembled WGS sequence"/>
</dbReference>
<name>A0A9D1CH44_9FIRM</name>
<accession>A0A9D1CH44</accession>
<dbReference type="InterPro" id="IPR021359">
    <property type="entry name" value="DUF2812"/>
</dbReference>
<evidence type="ECO:0000313" key="3">
    <source>
        <dbReference type="Proteomes" id="UP000886879"/>
    </source>
</evidence>